<keyword evidence="2" id="KW-1185">Reference proteome</keyword>
<dbReference type="EMBL" id="HE796683">
    <property type="protein sequence ID" value="CCH00718.1"/>
    <property type="molecule type" value="Genomic_DNA"/>
</dbReference>
<dbReference type="HOGENOM" id="CLU_1331245_0_0_10"/>
<evidence type="ECO:0000313" key="1">
    <source>
        <dbReference type="EMBL" id="CCH00718.1"/>
    </source>
</evidence>
<dbReference type="PATRIC" id="fig|1166018.3.peg.4476"/>
<dbReference type="KEGG" id="fae:FAES_2709"/>
<dbReference type="OrthoDB" id="958801at2"/>
<dbReference type="eggNOG" id="ENOG502ZBWI">
    <property type="taxonomic scope" value="Bacteria"/>
</dbReference>
<dbReference type="PROSITE" id="PS51257">
    <property type="entry name" value="PROKAR_LIPOPROTEIN"/>
    <property type="match status" value="1"/>
</dbReference>
<dbReference type="Proteomes" id="UP000011058">
    <property type="component" value="Chromosome"/>
</dbReference>
<name>I0K9B5_9BACT</name>
<sequence>MKTGFLAIIGTFCVVVMLAGCGRKNDEQQEDDGATASVGGTLNAMQEMAKQAEASQKNGPVATIDFRKLKDLLPADADGLARKSASGEKNGMAGFTISTATARYENADNSENIELALVDAGGSGALMGLAAWTMVDVDKETEDGYERTTKMGDNKCYEKYTTSSKSGEIAMVVKNRYVVTAKGNGVSMEKLKSALEAIDTDKLSALN</sequence>
<accession>I0K9B5</accession>
<organism evidence="1 2">
    <name type="scientific">Fibrella aestuarina BUZ 2</name>
    <dbReference type="NCBI Taxonomy" id="1166018"/>
    <lineage>
        <taxon>Bacteria</taxon>
        <taxon>Pseudomonadati</taxon>
        <taxon>Bacteroidota</taxon>
        <taxon>Cytophagia</taxon>
        <taxon>Cytophagales</taxon>
        <taxon>Spirosomataceae</taxon>
        <taxon>Fibrella</taxon>
    </lineage>
</organism>
<protein>
    <submittedName>
        <fullName evidence="1">Uncharacterized protein</fullName>
    </submittedName>
</protein>
<proteinExistence type="predicted"/>
<evidence type="ECO:0000313" key="2">
    <source>
        <dbReference type="Proteomes" id="UP000011058"/>
    </source>
</evidence>
<gene>
    <name evidence="1" type="ORF">FAES_2709</name>
</gene>
<dbReference type="RefSeq" id="WP_015331817.1">
    <property type="nucleotide sequence ID" value="NC_020054.1"/>
</dbReference>
<dbReference type="AlphaFoldDB" id="I0K9B5"/>
<reference evidence="1 2" key="1">
    <citation type="journal article" date="2012" name="J. Bacteriol.">
        <title>Genome Sequence of Fibrella aestuarina BUZ 2T, a Filamentous Marine Bacterium.</title>
        <authorList>
            <person name="Filippini M."/>
            <person name="Qi W."/>
            <person name="Blom J."/>
            <person name="Goesmann A."/>
            <person name="Smits T.H."/>
            <person name="Bagheri H.C."/>
        </authorList>
    </citation>
    <scope>NUCLEOTIDE SEQUENCE [LARGE SCALE GENOMIC DNA]</scope>
    <source>
        <strain evidence="2">BUZ 2T</strain>
    </source>
</reference>